<sequence length="18" mass="2414">MSCFLAYWLPYWVWWFSK</sequence>
<dbReference type="EMBL" id="GBRH01234734">
    <property type="protein sequence ID" value="JAD63161.1"/>
    <property type="molecule type" value="Transcribed_RNA"/>
</dbReference>
<protein>
    <submittedName>
        <fullName evidence="1">Uncharacterized protein</fullName>
    </submittedName>
</protein>
<reference evidence="1" key="2">
    <citation type="journal article" date="2015" name="Data Brief">
        <title>Shoot transcriptome of the giant reed, Arundo donax.</title>
        <authorList>
            <person name="Barrero R.A."/>
            <person name="Guerrero F.D."/>
            <person name="Moolhuijzen P."/>
            <person name="Goolsby J.A."/>
            <person name="Tidwell J."/>
            <person name="Bellgard S.E."/>
            <person name="Bellgard M.I."/>
        </authorList>
    </citation>
    <scope>NUCLEOTIDE SEQUENCE</scope>
    <source>
        <tissue evidence="1">Shoot tissue taken approximately 20 cm above the soil surface</tissue>
    </source>
</reference>
<organism evidence="1">
    <name type="scientific">Arundo donax</name>
    <name type="common">Giant reed</name>
    <name type="synonym">Donax arundinaceus</name>
    <dbReference type="NCBI Taxonomy" id="35708"/>
    <lineage>
        <taxon>Eukaryota</taxon>
        <taxon>Viridiplantae</taxon>
        <taxon>Streptophyta</taxon>
        <taxon>Embryophyta</taxon>
        <taxon>Tracheophyta</taxon>
        <taxon>Spermatophyta</taxon>
        <taxon>Magnoliopsida</taxon>
        <taxon>Liliopsida</taxon>
        <taxon>Poales</taxon>
        <taxon>Poaceae</taxon>
        <taxon>PACMAD clade</taxon>
        <taxon>Arundinoideae</taxon>
        <taxon>Arundineae</taxon>
        <taxon>Arundo</taxon>
    </lineage>
</organism>
<accession>A0A0A9BII9</accession>
<dbReference type="AlphaFoldDB" id="A0A0A9BII9"/>
<proteinExistence type="predicted"/>
<name>A0A0A9BII9_ARUDO</name>
<reference evidence="1" key="1">
    <citation type="submission" date="2014-09" db="EMBL/GenBank/DDBJ databases">
        <authorList>
            <person name="Magalhaes I.L.F."/>
            <person name="Oliveira U."/>
            <person name="Santos F.R."/>
            <person name="Vidigal T.H.D.A."/>
            <person name="Brescovit A.D."/>
            <person name="Santos A.J."/>
        </authorList>
    </citation>
    <scope>NUCLEOTIDE SEQUENCE</scope>
    <source>
        <tissue evidence="1">Shoot tissue taken approximately 20 cm above the soil surface</tissue>
    </source>
</reference>
<evidence type="ECO:0000313" key="1">
    <source>
        <dbReference type="EMBL" id="JAD63161.1"/>
    </source>
</evidence>